<dbReference type="GO" id="GO:0005737">
    <property type="term" value="C:cytoplasm"/>
    <property type="evidence" value="ECO:0007669"/>
    <property type="project" value="TreeGrafter"/>
</dbReference>
<feature type="domain" description="Amidohydrolase-related" evidence="3">
    <location>
        <begin position="3"/>
        <end position="327"/>
    </location>
</feature>
<dbReference type="PANTHER" id="PTHR21240">
    <property type="entry name" value="2-AMINO-3-CARBOXYLMUCONATE-6-SEMIALDEHYDE DECARBOXYLASE"/>
    <property type="match status" value="1"/>
</dbReference>
<dbReference type="InterPro" id="IPR006680">
    <property type="entry name" value="Amidohydro-rel"/>
</dbReference>
<sequence>MIVDLHTHYIPPAYLEWVGKKNNPLGVRLDKLPSGRPALAADNRLIPLLDGFHDVEVKLADIRKQGLDRQVVSPPPFLFHYDLPAQVGAESSRLLNDEAAALQRRHPDRFVAMATVPLQDPEAAAAELERVHGLGMRSVEIGARAGERDLDHPSLAPFWAAAERLGMLVCIHPVSPPGRERMKEYYLFNLIGFLVDTTVAAGRLIFAGVLDRFPGLRICLAHAGGMAVWIQGRFDHGFRVLHQCQGVIHRPPSEYLKGMFFDTITHRPEAVRYIADAVGADRLLMGTDYPFAVKESDPVGFVASVPGLTEEERAAIRGGTACRLLGIG</sequence>
<comment type="caution">
    <text evidence="4">The sequence shown here is derived from an EMBL/GenBank/DDBJ whole genome shotgun (WGS) entry which is preliminary data.</text>
</comment>
<keyword evidence="2" id="KW-0472">Membrane</keyword>
<dbReference type="Gene3D" id="3.20.20.140">
    <property type="entry name" value="Metal-dependent hydrolases"/>
    <property type="match status" value="1"/>
</dbReference>
<gene>
    <name evidence="4" type="ORF">HYZ11_04855</name>
</gene>
<dbReference type="GO" id="GO:0016831">
    <property type="term" value="F:carboxy-lyase activity"/>
    <property type="evidence" value="ECO:0007669"/>
    <property type="project" value="InterPro"/>
</dbReference>
<dbReference type="InterPro" id="IPR032466">
    <property type="entry name" value="Metal_Hydrolase"/>
</dbReference>
<dbReference type="GO" id="GO:0016787">
    <property type="term" value="F:hydrolase activity"/>
    <property type="evidence" value="ECO:0007669"/>
    <property type="project" value="InterPro"/>
</dbReference>
<dbReference type="Proteomes" id="UP000782312">
    <property type="component" value="Unassembled WGS sequence"/>
</dbReference>
<evidence type="ECO:0000313" key="4">
    <source>
        <dbReference type="EMBL" id="MBI3126915.1"/>
    </source>
</evidence>
<accession>A0A932HWD0</accession>
<dbReference type="PANTHER" id="PTHR21240:SF28">
    <property type="entry name" value="ISO-OROTATE DECARBOXYLASE (EUROFUNG)"/>
    <property type="match status" value="1"/>
</dbReference>
<evidence type="ECO:0000313" key="5">
    <source>
        <dbReference type="Proteomes" id="UP000782312"/>
    </source>
</evidence>
<proteinExistence type="predicted"/>
<name>A0A932HWD0_UNCTE</name>
<dbReference type="GO" id="GO:0019748">
    <property type="term" value="P:secondary metabolic process"/>
    <property type="evidence" value="ECO:0007669"/>
    <property type="project" value="TreeGrafter"/>
</dbReference>
<feature type="transmembrane region" description="Helical" evidence="2">
    <location>
        <begin position="185"/>
        <end position="206"/>
    </location>
</feature>
<dbReference type="AlphaFoldDB" id="A0A932HWD0"/>
<dbReference type="EMBL" id="JACPUR010000013">
    <property type="protein sequence ID" value="MBI3126915.1"/>
    <property type="molecule type" value="Genomic_DNA"/>
</dbReference>
<keyword evidence="2" id="KW-0812">Transmembrane</keyword>
<dbReference type="SUPFAM" id="SSF51556">
    <property type="entry name" value="Metallo-dependent hydrolases"/>
    <property type="match status" value="1"/>
</dbReference>
<evidence type="ECO:0000259" key="3">
    <source>
        <dbReference type="Pfam" id="PF04909"/>
    </source>
</evidence>
<evidence type="ECO:0000256" key="1">
    <source>
        <dbReference type="ARBA" id="ARBA00023239"/>
    </source>
</evidence>
<keyword evidence="1" id="KW-0456">Lyase</keyword>
<evidence type="ECO:0000256" key="2">
    <source>
        <dbReference type="SAM" id="Phobius"/>
    </source>
</evidence>
<dbReference type="InterPro" id="IPR032465">
    <property type="entry name" value="ACMSD"/>
</dbReference>
<reference evidence="4" key="1">
    <citation type="submission" date="2020-07" db="EMBL/GenBank/DDBJ databases">
        <title>Huge and variable diversity of episymbiotic CPR bacteria and DPANN archaea in groundwater ecosystems.</title>
        <authorList>
            <person name="He C.Y."/>
            <person name="Keren R."/>
            <person name="Whittaker M."/>
            <person name="Farag I.F."/>
            <person name="Doudna J."/>
            <person name="Cate J.H.D."/>
            <person name="Banfield J.F."/>
        </authorList>
    </citation>
    <scope>NUCLEOTIDE SEQUENCE</scope>
    <source>
        <strain evidence="4">NC_groundwater_763_Ag_S-0.2um_68_21</strain>
    </source>
</reference>
<protein>
    <submittedName>
        <fullName evidence="4">Amidohydrolase family protein</fullName>
    </submittedName>
</protein>
<organism evidence="4 5">
    <name type="scientific">Tectimicrobiota bacterium</name>
    <dbReference type="NCBI Taxonomy" id="2528274"/>
    <lineage>
        <taxon>Bacteria</taxon>
        <taxon>Pseudomonadati</taxon>
        <taxon>Nitrospinota/Tectimicrobiota group</taxon>
        <taxon>Candidatus Tectimicrobiota</taxon>
    </lineage>
</organism>
<dbReference type="Pfam" id="PF04909">
    <property type="entry name" value="Amidohydro_2"/>
    <property type="match status" value="1"/>
</dbReference>
<keyword evidence="2" id="KW-1133">Transmembrane helix</keyword>